<gene>
    <name evidence="1" type="ORF">HJG60_008298</name>
</gene>
<dbReference type="EMBL" id="JABVXQ010000010">
    <property type="protein sequence ID" value="KAF6088473.1"/>
    <property type="molecule type" value="Genomic_DNA"/>
</dbReference>
<protein>
    <submittedName>
        <fullName evidence="1">Uncharacterized protein</fullName>
    </submittedName>
</protein>
<dbReference type="Proteomes" id="UP000664940">
    <property type="component" value="Unassembled WGS sequence"/>
</dbReference>
<evidence type="ECO:0000313" key="1">
    <source>
        <dbReference type="EMBL" id="KAF6088473.1"/>
    </source>
</evidence>
<sequence>MASIHSPLRVFGFLLVPSSSPPSSLTPAPYDRVHTPVSDYSCHLCPAGLAGLPGQLAPRPRILWFKCCFLPCVATVENARSPRRRHSGSLHRLGMKEQSGAFWRRDTGRRLQLQVGKGQEVGTGTLQALTVWGGTPTKSGRRARSRQLRPCAGLALSQQCCWSVKYFSFPHSLVRVTGCYQDFY</sequence>
<organism evidence="1 2">
    <name type="scientific">Phyllostomus discolor</name>
    <name type="common">pale spear-nosed bat</name>
    <dbReference type="NCBI Taxonomy" id="89673"/>
    <lineage>
        <taxon>Eukaryota</taxon>
        <taxon>Metazoa</taxon>
        <taxon>Chordata</taxon>
        <taxon>Craniata</taxon>
        <taxon>Vertebrata</taxon>
        <taxon>Euteleostomi</taxon>
        <taxon>Mammalia</taxon>
        <taxon>Eutheria</taxon>
        <taxon>Laurasiatheria</taxon>
        <taxon>Chiroptera</taxon>
        <taxon>Yangochiroptera</taxon>
        <taxon>Phyllostomidae</taxon>
        <taxon>Phyllostominae</taxon>
        <taxon>Phyllostomus</taxon>
    </lineage>
</organism>
<comment type="caution">
    <text evidence="1">The sequence shown here is derived from an EMBL/GenBank/DDBJ whole genome shotgun (WGS) entry which is preliminary data.</text>
</comment>
<dbReference type="AlphaFoldDB" id="A0A833Z1J9"/>
<proteinExistence type="predicted"/>
<reference evidence="1 2" key="1">
    <citation type="journal article" date="2020" name="Nature">
        <title>Six reference-quality genomes reveal evolution of bat adaptations.</title>
        <authorList>
            <person name="Jebb D."/>
            <person name="Huang Z."/>
            <person name="Pippel M."/>
            <person name="Hughes G.M."/>
            <person name="Lavrichenko K."/>
            <person name="Devanna P."/>
            <person name="Winkler S."/>
            <person name="Jermiin L.S."/>
            <person name="Skirmuntt E.C."/>
            <person name="Katzourakis A."/>
            <person name="Burkitt-Gray L."/>
            <person name="Ray D.A."/>
            <person name="Sullivan K.A.M."/>
            <person name="Roscito J.G."/>
            <person name="Kirilenko B.M."/>
            <person name="Davalos L.M."/>
            <person name="Corthals A.P."/>
            <person name="Power M.L."/>
            <person name="Jones G."/>
            <person name="Ransome R.D."/>
            <person name="Dechmann D.K.N."/>
            <person name="Locatelli A.G."/>
            <person name="Puechmaille S.J."/>
            <person name="Fedrigo O."/>
            <person name="Jarvis E.D."/>
            <person name="Hiller M."/>
            <person name="Vernes S.C."/>
            <person name="Myers E.W."/>
            <person name="Teeling E.C."/>
        </authorList>
    </citation>
    <scope>NUCLEOTIDE SEQUENCE [LARGE SCALE GENOMIC DNA]</scope>
    <source>
        <strain evidence="1">Bat1K_MPI-CBG_1</strain>
    </source>
</reference>
<name>A0A833Z1J9_9CHIR</name>
<accession>A0A833Z1J9</accession>
<evidence type="ECO:0000313" key="2">
    <source>
        <dbReference type="Proteomes" id="UP000664940"/>
    </source>
</evidence>